<reference evidence="6 7" key="1">
    <citation type="submission" date="2018-08" db="EMBL/GenBank/DDBJ databases">
        <title>Genome and evolution of the arbuscular mycorrhizal fungus Diversispora epigaea (formerly Glomus versiforme) and its bacterial endosymbionts.</title>
        <authorList>
            <person name="Sun X."/>
            <person name="Fei Z."/>
            <person name="Harrison M."/>
        </authorList>
    </citation>
    <scope>NUCLEOTIDE SEQUENCE [LARGE SCALE GENOMIC DNA]</scope>
    <source>
        <strain evidence="6 7">IT104</strain>
    </source>
</reference>
<dbReference type="PANTHER" id="PTHR24221:SF503">
    <property type="entry name" value="MITOCHONDRIAL POTASSIUM CHANNEL ATP-BINDING SUBUNIT"/>
    <property type="match status" value="1"/>
</dbReference>
<keyword evidence="7" id="KW-1185">Reference proteome</keyword>
<keyword evidence="3" id="KW-1133">Transmembrane helix</keyword>
<comment type="subcellular location">
    <subcellularLocation>
        <location evidence="1">Membrane</location>
        <topology evidence="1">Multi-pass membrane protein</topology>
    </subcellularLocation>
</comment>
<dbReference type="GO" id="GO:0016020">
    <property type="term" value="C:membrane"/>
    <property type="evidence" value="ECO:0007669"/>
    <property type="project" value="UniProtKB-SubCell"/>
</dbReference>
<dbReference type="EMBL" id="PQFF01000069">
    <property type="protein sequence ID" value="RHZ85020.1"/>
    <property type="molecule type" value="Genomic_DNA"/>
</dbReference>
<evidence type="ECO:0000256" key="4">
    <source>
        <dbReference type="ARBA" id="ARBA00023136"/>
    </source>
</evidence>
<dbReference type="Gene3D" id="1.20.1560.10">
    <property type="entry name" value="ABC transporter type 1, transmembrane domain"/>
    <property type="match status" value="1"/>
</dbReference>
<evidence type="ECO:0000256" key="3">
    <source>
        <dbReference type="ARBA" id="ARBA00022989"/>
    </source>
</evidence>
<evidence type="ECO:0000313" key="6">
    <source>
        <dbReference type="EMBL" id="RHZ85020.1"/>
    </source>
</evidence>
<evidence type="ECO:0000256" key="2">
    <source>
        <dbReference type="ARBA" id="ARBA00022692"/>
    </source>
</evidence>
<feature type="domain" description="ABC transmembrane type-1" evidence="5">
    <location>
        <begin position="25"/>
        <end position="68"/>
    </location>
</feature>
<dbReference type="SUPFAM" id="SSF52540">
    <property type="entry name" value="P-loop containing nucleoside triphosphate hydrolases"/>
    <property type="match status" value="1"/>
</dbReference>
<dbReference type="InterPro" id="IPR027417">
    <property type="entry name" value="P-loop_NTPase"/>
</dbReference>
<dbReference type="GO" id="GO:0005524">
    <property type="term" value="F:ATP binding"/>
    <property type="evidence" value="ECO:0007669"/>
    <property type="project" value="InterPro"/>
</dbReference>
<dbReference type="InterPro" id="IPR011527">
    <property type="entry name" value="ABC1_TM_dom"/>
</dbReference>
<comment type="caution">
    <text evidence="6">The sequence shown here is derived from an EMBL/GenBank/DDBJ whole genome shotgun (WGS) entry which is preliminary data.</text>
</comment>
<protein>
    <recommendedName>
        <fullName evidence="5">ABC transmembrane type-1 domain-containing protein</fullName>
    </recommendedName>
</protein>
<dbReference type="Gene3D" id="3.40.50.300">
    <property type="entry name" value="P-loop containing nucleotide triphosphate hydrolases"/>
    <property type="match status" value="2"/>
</dbReference>
<dbReference type="InterPro" id="IPR036640">
    <property type="entry name" value="ABC1_TM_sf"/>
</dbReference>
<accession>A0A397JKH5</accession>
<dbReference type="InterPro" id="IPR039421">
    <property type="entry name" value="Type_1_exporter"/>
</dbReference>
<dbReference type="STRING" id="1348612.A0A397JKH5"/>
<sequence length="225" mass="25159">MNRSEITIIIIGLLAAIVCGSVYPSLIGQTVQGFAFGYSGENLTERIRSLSFASMLRQDIEFFDDERNSVVLGGFQEKIHEESAQIAANIRTVTALTSGSFFSRKFTKKNCVNLRSLRDNIALVSQEPSLFDMSIKENIIFGCRPGQNPTQEDIERVCRNANIYDFISKLPDEAAKGRATISITHTHRLSTIQNADIIFVLKDGKIKEQGTHQELLVQNGIYYSM</sequence>
<evidence type="ECO:0000313" key="7">
    <source>
        <dbReference type="Proteomes" id="UP000266861"/>
    </source>
</evidence>
<dbReference type="GO" id="GO:0140359">
    <property type="term" value="F:ABC-type transporter activity"/>
    <property type="evidence" value="ECO:0007669"/>
    <property type="project" value="InterPro"/>
</dbReference>
<evidence type="ECO:0000259" key="5">
    <source>
        <dbReference type="Pfam" id="PF00664"/>
    </source>
</evidence>
<dbReference type="Proteomes" id="UP000266861">
    <property type="component" value="Unassembled WGS sequence"/>
</dbReference>
<dbReference type="AlphaFoldDB" id="A0A397JKH5"/>
<dbReference type="Pfam" id="PF00664">
    <property type="entry name" value="ABC_membrane"/>
    <property type="match status" value="1"/>
</dbReference>
<name>A0A397JKH5_9GLOM</name>
<dbReference type="SUPFAM" id="SSF90123">
    <property type="entry name" value="ABC transporter transmembrane region"/>
    <property type="match status" value="1"/>
</dbReference>
<keyword evidence="2" id="KW-0812">Transmembrane</keyword>
<organism evidence="6 7">
    <name type="scientific">Diversispora epigaea</name>
    <dbReference type="NCBI Taxonomy" id="1348612"/>
    <lineage>
        <taxon>Eukaryota</taxon>
        <taxon>Fungi</taxon>
        <taxon>Fungi incertae sedis</taxon>
        <taxon>Mucoromycota</taxon>
        <taxon>Glomeromycotina</taxon>
        <taxon>Glomeromycetes</taxon>
        <taxon>Diversisporales</taxon>
        <taxon>Diversisporaceae</taxon>
        <taxon>Diversispora</taxon>
    </lineage>
</organism>
<evidence type="ECO:0000256" key="1">
    <source>
        <dbReference type="ARBA" id="ARBA00004141"/>
    </source>
</evidence>
<keyword evidence="4" id="KW-0472">Membrane</keyword>
<dbReference type="PANTHER" id="PTHR24221">
    <property type="entry name" value="ATP-BINDING CASSETTE SUB-FAMILY B"/>
    <property type="match status" value="1"/>
</dbReference>
<gene>
    <name evidence="6" type="ORF">Glove_73g33</name>
</gene>
<dbReference type="OrthoDB" id="6500128at2759"/>
<proteinExistence type="predicted"/>